<reference evidence="6 7" key="1">
    <citation type="journal article" date="2019" name="Nat. Med.">
        <title>A library of human gut bacterial isolates paired with longitudinal multiomics data enables mechanistic microbiome research.</title>
        <authorList>
            <person name="Poyet M."/>
            <person name="Groussin M."/>
            <person name="Gibbons S.M."/>
            <person name="Avila-Pacheco J."/>
            <person name="Jiang X."/>
            <person name="Kearney S.M."/>
            <person name="Perrotta A.R."/>
            <person name="Berdy B."/>
            <person name="Zhao S."/>
            <person name="Lieberman T.D."/>
            <person name="Swanson P.K."/>
            <person name="Smith M."/>
            <person name="Roesemann S."/>
            <person name="Alexander J.E."/>
            <person name="Rich S.A."/>
            <person name="Livny J."/>
            <person name="Vlamakis H."/>
            <person name="Clish C."/>
            <person name="Bullock K."/>
            <person name="Deik A."/>
            <person name="Scott J."/>
            <person name="Pierce K.A."/>
            <person name="Xavier R.J."/>
            <person name="Alm E.J."/>
        </authorList>
    </citation>
    <scope>NUCLEOTIDE SEQUENCE [LARGE SCALE GENOMIC DNA]</scope>
    <source>
        <strain evidence="6 7">BIOML-A198</strain>
    </source>
</reference>
<comment type="caution">
    <text evidence="6">The sequence shown here is derived from an EMBL/GenBank/DDBJ whole genome shotgun (WGS) entry which is preliminary data.</text>
</comment>
<evidence type="ECO:0000256" key="4">
    <source>
        <dbReference type="ARBA" id="ARBA00023163"/>
    </source>
</evidence>
<keyword evidence="2" id="KW-0805">Transcription regulation</keyword>
<dbReference type="Pfam" id="PF00532">
    <property type="entry name" value="Peripla_BP_1"/>
    <property type="match status" value="1"/>
</dbReference>
<dbReference type="AlphaFoldDB" id="A0A9X4XFE7"/>
<evidence type="ECO:0000256" key="2">
    <source>
        <dbReference type="ARBA" id="ARBA00023015"/>
    </source>
</evidence>
<organism evidence="6 7">
    <name type="scientific">Turicibacter sanguinis</name>
    <dbReference type="NCBI Taxonomy" id="154288"/>
    <lineage>
        <taxon>Bacteria</taxon>
        <taxon>Bacillati</taxon>
        <taxon>Bacillota</taxon>
        <taxon>Erysipelotrichia</taxon>
        <taxon>Erysipelotrichales</taxon>
        <taxon>Turicibacteraceae</taxon>
        <taxon>Turicibacter</taxon>
    </lineage>
</organism>
<feature type="domain" description="HTH lacI-type" evidence="5">
    <location>
        <begin position="2"/>
        <end position="56"/>
    </location>
</feature>
<evidence type="ECO:0000256" key="1">
    <source>
        <dbReference type="ARBA" id="ARBA00022491"/>
    </source>
</evidence>
<name>A0A9X4XFE7_9FIRM</name>
<keyword evidence="4" id="KW-0804">Transcription</keyword>
<evidence type="ECO:0000259" key="5">
    <source>
        <dbReference type="PROSITE" id="PS50932"/>
    </source>
</evidence>
<dbReference type="EMBL" id="WMQE01000033">
    <property type="protein sequence ID" value="MTK22284.1"/>
    <property type="molecule type" value="Genomic_DNA"/>
</dbReference>
<dbReference type="PROSITE" id="PS00356">
    <property type="entry name" value="HTH_LACI_1"/>
    <property type="match status" value="1"/>
</dbReference>
<dbReference type="CDD" id="cd06291">
    <property type="entry name" value="PBP1_Qymf-like"/>
    <property type="match status" value="1"/>
</dbReference>
<evidence type="ECO:0000313" key="7">
    <source>
        <dbReference type="Proteomes" id="UP000487649"/>
    </source>
</evidence>
<dbReference type="InterPro" id="IPR010982">
    <property type="entry name" value="Lambda_DNA-bd_dom_sf"/>
</dbReference>
<dbReference type="PROSITE" id="PS50932">
    <property type="entry name" value="HTH_LACI_2"/>
    <property type="match status" value="1"/>
</dbReference>
<dbReference type="InterPro" id="IPR000843">
    <property type="entry name" value="HTH_LacI"/>
</dbReference>
<accession>A0A9X4XFE7</accession>
<dbReference type="CDD" id="cd01392">
    <property type="entry name" value="HTH_LacI"/>
    <property type="match status" value="1"/>
</dbReference>
<sequence length="323" mass="36104">MANIKDVARLANVSVATVSRVINSKGYVNEHTKELVMKAIEELNYVPNEIARSLYRKSSKIIGVIIPDLKNEFFNDMISGMEEVILHHGYKTMLCTSKESIDREKEYLQIFSTNKIDGLILCSNSPDIASYTNLDIPIVALDRIISKDIPSVTADNYMGGILAANRLMSLGCKNIVQFRGPSTVAPANERCNGFLETMNRDPYIRVHTVELDFSTDNTSEIYKFLITHPQIDGIFAGSDIIAARAMRCLKKLGRSVPEDVQIVGYDNISICEFTDPTITTIAQPIQSMGEIAAETLFKLIKKEPIEQLHITLPVELIERESTK</sequence>
<keyword evidence="3 6" id="KW-0238">DNA-binding</keyword>
<dbReference type="InterPro" id="IPR028082">
    <property type="entry name" value="Peripla_BP_I"/>
</dbReference>
<dbReference type="Gene3D" id="1.10.260.40">
    <property type="entry name" value="lambda repressor-like DNA-binding domains"/>
    <property type="match status" value="1"/>
</dbReference>
<dbReference type="Proteomes" id="UP000487649">
    <property type="component" value="Unassembled WGS sequence"/>
</dbReference>
<dbReference type="SUPFAM" id="SSF53822">
    <property type="entry name" value="Periplasmic binding protein-like I"/>
    <property type="match status" value="1"/>
</dbReference>
<keyword evidence="1" id="KW-0678">Repressor</keyword>
<dbReference type="GO" id="GO:0003700">
    <property type="term" value="F:DNA-binding transcription factor activity"/>
    <property type="evidence" value="ECO:0007669"/>
    <property type="project" value="TreeGrafter"/>
</dbReference>
<evidence type="ECO:0000256" key="3">
    <source>
        <dbReference type="ARBA" id="ARBA00023125"/>
    </source>
</evidence>
<dbReference type="SUPFAM" id="SSF47413">
    <property type="entry name" value="lambda repressor-like DNA-binding domains"/>
    <property type="match status" value="1"/>
</dbReference>
<dbReference type="InterPro" id="IPR001761">
    <property type="entry name" value="Peripla_BP/Lac1_sug-bd_dom"/>
</dbReference>
<dbReference type="GO" id="GO:0000976">
    <property type="term" value="F:transcription cis-regulatory region binding"/>
    <property type="evidence" value="ECO:0007669"/>
    <property type="project" value="TreeGrafter"/>
</dbReference>
<protein>
    <submittedName>
        <fullName evidence="6">LacI family DNA-binding transcriptional regulator</fullName>
    </submittedName>
</protein>
<dbReference type="SMART" id="SM00354">
    <property type="entry name" value="HTH_LACI"/>
    <property type="match status" value="1"/>
</dbReference>
<dbReference type="Gene3D" id="3.40.50.2300">
    <property type="match status" value="2"/>
</dbReference>
<dbReference type="PANTHER" id="PTHR30146:SF95">
    <property type="entry name" value="RIBOSE OPERON REPRESSOR"/>
    <property type="match status" value="1"/>
</dbReference>
<dbReference type="Pfam" id="PF00356">
    <property type="entry name" value="LacI"/>
    <property type="match status" value="1"/>
</dbReference>
<dbReference type="RefSeq" id="WP_006784136.1">
    <property type="nucleotide sequence ID" value="NZ_JADPFQ010000017.1"/>
</dbReference>
<proteinExistence type="predicted"/>
<dbReference type="PANTHER" id="PTHR30146">
    <property type="entry name" value="LACI-RELATED TRANSCRIPTIONAL REPRESSOR"/>
    <property type="match status" value="1"/>
</dbReference>
<dbReference type="PRINTS" id="PR00036">
    <property type="entry name" value="HTHLACI"/>
</dbReference>
<gene>
    <name evidence="6" type="ORF">GMA92_12775</name>
</gene>
<evidence type="ECO:0000313" key="6">
    <source>
        <dbReference type="EMBL" id="MTK22284.1"/>
    </source>
</evidence>